<evidence type="ECO:0000256" key="9">
    <source>
        <dbReference type="HAMAP-Rule" id="MF_00151"/>
    </source>
</evidence>
<feature type="binding site" evidence="9">
    <location>
        <begin position="91"/>
        <end position="93"/>
    </location>
    <ligand>
        <name>ATP</name>
        <dbReference type="ChEBI" id="CHEBI:30616"/>
    </ligand>
</feature>
<keyword evidence="7 9" id="KW-0173">Coenzyme A biosynthesis</keyword>
<evidence type="ECO:0000256" key="8">
    <source>
        <dbReference type="ARBA" id="ARBA00029346"/>
    </source>
</evidence>
<evidence type="ECO:0000256" key="5">
    <source>
        <dbReference type="ARBA" id="ARBA00022840"/>
    </source>
</evidence>
<evidence type="ECO:0000313" key="10">
    <source>
        <dbReference type="EMBL" id="MTD02193.1"/>
    </source>
</evidence>
<dbReference type="HAMAP" id="MF_00151">
    <property type="entry name" value="PPAT_bact"/>
    <property type="match status" value="1"/>
</dbReference>
<keyword evidence="1 9" id="KW-0963">Cytoplasm</keyword>
<dbReference type="GO" id="GO:0015937">
    <property type="term" value="P:coenzyme A biosynthetic process"/>
    <property type="evidence" value="ECO:0007669"/>
    <property type="project" value="UniProtKB-UniRule"/>
</dbReference>
<sequence length="166" mass="18658">MSDKIGLYSGSFDPVTNGHMDIIARASQLFDHLYIGVFFNPEKKGFFDLETRINVLKEALVDYPNISVVSAADSLAVDLAKSLGVTHMVRGLRNPTDFEYESNLEFFNNRLDPSIDTVYFIAHNLMQPISSSRVKELIHFNSSIEGLVPQSVIKQLESMNESNQNL</sequence>
<comment type="pathway">
    <text evidence="9">Cofactor biosynthesis; coenzyme A biosynthesis; CoA from (R)-pantothenate: step 4/5.</text>
</comment>
<dbReference type="NCBIfam" id="TIGR00125">
    <property type="entry name" value="cyt_tran_rel"/>
    <property type="match status" value="1"/>
</dbReference>
<dbReference type="PANTHER" id="PTHR21342">
    <property type="entry name" value="PHOSPHOPANTETHEINE ADENYLYLTRANSFERASE"/>
    <property type="match status" value="1"/>
</dbReference>
<evidence type="ECO:0000256" key="7">
    <source>
        <dbReference type="ARBA" id="ARBA00022993"/>
    </source>
</evidence>
<name>A0A2X4HKT4_STRUB</name>
<evidence type="ECO:0000256" key="2">
    <source>
        <dbReference type="ARBA" id="ARBA00022679"/>
    </source>
</evidence>
<dbReference type="EC" id="2.7.7.3" evidence="9"/>
<reference evidence="10 11" key="1">
    <citation type="submission" date="2019-11" db="EMBL/GenBank/DDBJ databases">
        <title>Streptococcus uberis isolated from clinical mastitis cases on a southeastern Queensland dairy.</title>
        <authorList>
            <person name="Workentine M.L."/>
            <person name="Price R."/>
            <person name="Olchowy T."/>
        </authorList>
    </citation>
    <scope>NUCLEOTIDE SEQUENCE [LARGE SCALE GENOMIC DNA]</scope>
    <source>
        <strain evidence="10 11">OLC4459-A17</strain>
    </source>
</reference>
<dbReference type="GeneID" id="93826583"/>
<evidence type="ECO:0000256" key="4">
    <source>
        <dbReference type="ARBA" id="ARBA00022741"/>
    </source>
</evidence>
<evidence type="ECO:0000256" key="3">
    <source>
        <dbReference type="ARBA" id="ARBA00022695"/>
    </source>
</evidence>
<dbReference type="UniPathway" id="UPA00241">
    <property type="reaction ID" value="UER00355"/>
</dbReference>
<dbReference type="GO" id="GO:0005524">
    <property type="term" value="F:ATP binding"/>
    <property type="evidence" value="ECO:0007669"/>
    <property type="project" value="UniProtKB-KW"/>
</dbReference>
<dbReference type="EMBL" id="WLXI01000054">
    <property type="protein sequence ID" value="MTD02193.1"/>
    <property type="molecule type" value="Genomic_DNA"/>
</dbReference>
<evidence type="ECO:0000313" key="11">
    <source>
        <dbReference type="Proteomes" id="UP000483839"/>
    </source>
</evidence>
<dbReference type="InterPro" id="IPR001980">
    <property type="entry name" value="PPAT"/>
</dbReference>
<dbReference type="GO" id="GO:0005737">
    <property type="term" value="C:cytoplasm"/>
    <property type="evidence" value="ECO:0007669"/>
    <property type="project" value="UniProtKB-SubCell"/>
</dbReference>
<feature type="site" description="Transition state stabilizer" evidence="9">
    <location>
        <position position="19"/>
    </location>
</feature>
<feature type="binding site" evidence="9">
    <location>
        <position position="11"/>
    </location>
    <ligand>
        <name>substrate</name>
    </ligand>
</feature>
<keyword evidence="3 9" id="KW-0548">Nucleotidyltransferase</keyword>
<comment type="catalytic activity">
    <reaction evidence="8 9">
        <text>(R)-4'-phosphopantetheine + ATP + H(+) = 3'-dephospho-CoA + diphosphate</text>
        <dbReference type="Rhea" id="RHEA:19801"/>
        <dbReference type="ChEBI" id="CHEBI:15378"/>
        <dbReference type="ChEBI" id="CHEBI:30616"/>
        <dbReference type="ChEBI" id="CHEBI:33019"/>
        <dbReference type="ChEBI" id="CHEBI:57328"/>
        <dbReference type="ChEBI" id="CHEBI:61723"/>
        <dbReference type="EC" id="2.7.7.3"/>
    </reaction>
</comment>
<dbReference type="SUPFAM" id="SSF52374">
    <property type="entry name" value="Nucleotidylyl transferase"/>
    <property type="match status" value="1"/>
</dbReference>
<feature type="binding site" evidence="9">
    <location>
        <position position="43"/>
    </location>
    <ligand>
        <name>substrate</name>
    </ligand>
</feature>
<dbReference type="PRINTS" id="PR01020">
    <property type="entry name" value="LPSBIOSNTHSS"/>
</dbReference>
<comment type="subcellular location">
    <subcellularLocation>
        <location evidence="9">Cytoplasm</location>
    </subcellularLocation>
</comment>
<keyword evidence="5 9" id="KW-0067">ATP-binding</keyword>
<evidence type="ECO:0000256" key="6">
    <source>
        <dbReference type="ARBA" id="ARBA00022842"/>
    </source>
</evidence>
<dbReference type="InterPro" id="IPR004821">
    <property type="entry name" value="Cyt_trans-like"/>
</dbReference>
<feature type="binding site" evidence="9">
    <location>
        <begin position="126"/>
        <end position="132"/>
    </location>
    <ligand>
        <name>ATP</name>
        <dbReference type="ChEBI" id="CHEBI:30616"/>
    </ligand>
</feature>
<keyword evidence="4 9" id="KW-0547">Nucleotide-binding</keyword>
<comment type="caution">
    <text evidence="10">The sequence shown here is derived from an EMBL/GenBank/DDBJ whole genome shotgun (WGS) entry which is preliminary data.</text>
</comment>
<dbReference type="Proteomes" id="UP000483839">
    <property type="component" value="Unassembled WGS sequence"/>
</dbReference>
<dbReference type="InterPro" id="IPR014729">
    <property type="entry name" value="Rossmann-like_a/b/a_fold"/>
</dbReference>
<comment type="similarity">
    <text evidence="9">Belongs to the bacterial CoaD family.</text>
</comment>
<dbReference type="NCBIfam" id="TIGR01510">
    <property type="entry name" value="coaD_prev_kdtB"/>
    <property type="match status" value="1"/>
</dbReference>
<dbReference type="CDD" id="cd02163">
    <property type="entry name" value="PPAT"/>
    <property type="match status" value="1"/>
</dbReference>
<dbReference type="RefSeq" id="WP_037591747.1">
    <property type="nucleotide sequence ID" value="NZ_BAABQA010000003.1"/>
</dbReference>
<dbReference type="PANTHER" id="PTHR21342:SF1">
    <property type="entry name" value="PHOSPHOPANTETHEINE ADENYLYLTRANSFERASE"/>
    <property type="match status" value="1"/>
</dbReference>
<keyword evidence="6 9" id="KW-0460">Magnesium</keyword>
<protein>
    <recommendedName>
        <fullName evidence="9">Phosphopantetheine adenylyltransferase</fullName>
        <ecNumber evidence="9">2.7.7.3</ecNumber>
    </recommendedName>
    <alternativeName>
        <fullName evidence="9">Dephospho-CoA pyrophosphorylase</fullName>
    </alternativeName>
    <alternativeName>
        <fullName evidence="9">Pantetheine-phosphate adenylyltransferase</fullName>
        <shortName evidence="9">PPAT</shortName>
    </alternativeName>
</protein>
<comment type="subunit">
    <text evidence="9">Homohexamer.</text>
</comment>
<organism evidence="10 11">
    <name type="scientific">Streptococcus uberis</name>
    <dbReference type="NCBI Taxonomy" id="1349"/>
    <lineage>
        <taxon>Bacteria</taxon>
        <taxon>Bacillati</taxon>
        <taxon>Bacillota</taxon>
        <taxon>Bacilli</taxon>
        <taxon>Lactobacillales</taxon>
        <taxon>Streptococcaceae</taxon>
        <taxon>Streptococcus</taxon>
    </lineage>
</organism>
<accession>A0A2X4HKT4</accession>
<comment type="function">
    <text evidence="9">Reversibly transfers an adenylyl group from ATP to 4'-phosphopantetheine, yielding dephospho-CoA (dPCoA) and pyrophosphate.</text>
</comment>
<feature type="binding site" evidence="9">
    <location>
        <position position="101"/>
    </location>
    <ligand>
        <name>ATP</name>
        <dbReference type="ChEBI" id="CHEBI:30616"/>
    </ligand>
</feature>
<dbReference type="GO" id="GO:0004595">
    <property type="term" value="F:pantetheine-phosphate adenylyltransferase activity"/>
    <property type="evidence" value="ECO:0007669"/>
    <property type="project" value="UniProtKB-UniRule"/>
</dbReference>
<feature type="binding site" evidence="9">
    <location>
        <position position="19"/>
    </location>
    <ligand>
        <name>ATP</name>
        <dbReference type="ChEBI" id="CHEBI:30616"/>
    </ligand>
</feature>
<dbReference type="Gene3D" id="3.40.50.620">
    <property type="entry name" value="HUPs"/>
    <property type="match status" value="1"/>
</dbReference>
<proteinExistence type="inferred from homology"/>
<dbReference type="AlphaFoldDB" id="A0A2X4HKT4"/>
<feature type="binding site" evidence="9">
    <location>
        <begin position="11"/>
        <end position="12"/>
    </location>
    <ligand>
        <name>ATP</name>
        <dbReference type="ChEBI" id="CHEBI:30616"/>
    </ligand>
</feature>
<feature type="binding site" evidence="9">
    <location>
        <position position="76"/>
    </location>
    <ligand>
        <name>substrate</name>
    </ligand>
</feature>
<dbReference type="Pfam" id="PF01467">
    <property type="entry name" value="CTP_transf_like"/>
    <property type="match status" value="1"/>
</dbReference>
<keyword evidence="2 9" id="KW-0808">Transferase</keyword>
<feature type="binding site" evidence="9">
    <location>
        <position position="90"/>
    </location>
    <ligand>
        <name>substrate</name>
    </ligand>
</feature>
<comment type="cofactor">
    <cofactor evidence="9">
        <name>Mg(2+)</name>
        <dbReference type="ChEBI" id="CHEBI:18420"/>
    </cofactor>
</comment>
<evidence type="ECO:0000256" key="1">
    <source>
        <dbReference type="ARBA" id="ARBA00022490"/>
    </source>
</evidence>
<gene>
    <name evidence="9 10" type="primary">coaD</name>
    <name evidence="10" type="ORF">GKS16_07930</name>
</gene>